<feature type="compositionally biased region" description="Polar residues" evidence="1">
    <location>
        <begin position="257"/>
        <end position="298"/>
    </location>
</feature>
<comment type="caution">
    <text evidence="2">The sequence shown here is derived from an EMBL/GenBank/DDBJ whole genome shotgun (WGS) entry which is preliminary data.</text>
</comment>
<evidence type="ECO:0000256" key="1">
    <source>
        <dbReference type="SAM" id="MobiDB-lite"/>
    </source>
</evidence>
<keyword evidence="3" id="KW-1185">Reference proteome</keyword>
<gene>
    <name evidence="2" type="primary">AVEN_164592_1</name>
    <name evidence="2" type="ORF">TNCT_208331</name>
</gene>
<proteinExistence type="predicted"/>
<organism evidence="2 3">
    <name type="scientific">Trichonephila clavata</name>
    <name type="common">Joro spider</name>
    <name type="synonym">Nephila clavata</name>
    <dbReference type="NCBI Taxonomy" id="2740835"/>
    <lineage>
        <taxon>Eukaryota</taxon>
        <taxon>Metazoa</taxon>
        <taxon>Ecdysozoa</taxon>
        <taxon>Arthropoda</taxon>
        <taxon>Chelicerata</taxon>
        <taxon>Arachnida</taxon>
        <taxon>Araneae</taxon>
        <taxon>Araneomorphae</taxon>
        <taxon>Entelegynae</taxon>
        <taxon>Araneoidea</taxon>
        <taxon>Nephilidae</taxon>
        <taxon>Trichonephila</taxon>
    </lineage>
</organism>
<feature type="region of interest" description="Disordered" evidence="1">
    <location>
        <begin position="211"/>
        <end position="298"/>
    </location>
</feature>
<reference evidence="2" key="1">
    <citation type="submission" date="2020-07" db="EMBL/GenBank/DDBJ databases">
        <title>Multicomponent nature underlies the extraordinary mechanical properties of spider dragline silk.</title>
        <authorList>
            <person name="Kono N."/>
            <person name="Nakamura H."/>
            <person name="Mori M."/>
            <person name="Yoshida Y."/>
            <person name="Ohtoshi R."/>
            <person name="Malay A.D."/>
            <person name="Moran D.A.P."/>
            <person name="Tomita M."/>
            <person name="Numata K."/>
            <person name="Arakawa K."/>
        </authorList>
    </citation>
    <scope>NUCLEOTIDE SEQUENCE</scope>
</reference>
<feature type="compositionally biased region" description="Basic and acidic residues" evidence="1">
    <location>
        <begin position="220"/>
        <end position="235"/>
    </location>
</feature>
<protein>
    <submittedName>
        <fullName evidence="2">Uncharacterized protein</fullName>
    </submittedName>
</protein>
<feature type="compositionally biased region" description="Polar residues" evidence="1">
    <location>
        <begin position="418"/>
        <end position="427"/>
    </location>
</feature>
<dbReference type="Proteomes" id="UP000887116">
    <property type="component" value="Unassembled WGS sequence"/>
</dbReference>
<evidence type="ECO:0000313" key="3">
    <source>
        <dbReference type="Proteomes" id="UP000887116"/>
    </source>
</evidence>
<dbReference type="OrthoDB" id="6429376at2759"/>
<feature type="compositionally biased region" description="Low complexity" evidence="1">
    <location>
        <begin position="428"/>
        <end position="446"/>
    </location>
</feature>
<feature type="compositionally biased region" description="Polar residues" evidence="1">
    <location>
        <begin position="475"/>
        <end position="511"/>
    </location>
</feature>
<feature type="compositionally biased region" description="Basic residues" evidence="1">
    <location>
        <begin position="558"/>
        <end position="568"/>
    </location>
</feature>
<accession>A0A8X6KDD6</accession>
<evidence type="ECO:0000313" key="2">
    <source>
        <dbReference type="EMBL" id="GFQ72695.1"/>
    </source>
</evidence>
<feature type="region of interest" description="Disordered" evidence="1">
    <location>
        <begin position="397"/>
        <end position="585"/>
    </location>
</feature>
<sequence length="666" mass="72476">MRNSRSQGPPSTLSGSSSSGRGLVAGSYIGYYHTWNSLPVLACIIGVAAWAVTTDVLRISPRPHDNPYNRYGPQGKTRIDNLQPRNDQEFDIFQLNSIASKTSTTPPMIMKVVTQRTLSKPTNSPSAAIKKASETPKASDILSRLISDMPIPKHPKNFVVFAPVADASAAMDKLNGRRFDGKIIVHDSDDLMAEESVFSEEISQEALEQNAAFTRKRKSSRESSPHDGKSEDTKLSLKVKNGRTQHAIREISAAENAPQSLKRNLQSERVTTSSKFPNSIANRNGGNTQPISNTNQQHNNGYLKKATVQQNFRHHESPNTDPQQIYQNTRPSLEQNKITNHIQQLPPPPNAVFQNPIGIPNQNQINSRNNFPNVLHSNFQQQLQPPHDTLRKATFQNKAHPGPVTNRQFFHKPPPTLGQPSFSSTNLPSPNNQNQNHHSSVPSQHHTQYQSHDHRSLAPPGQPQIYQPSPPNVPPSLSMNSNQGLSSNSFTNNNPQPSANSFPMDLSNNGPQYFAPPPQTFHTKTSYDHPTGKFSPGSSLSSFEKVAQSAVEQPKDGLHHHHHHHHHHEPAPSNSDLIGDVNLSDVPRTNDADRLGTISIGQGSPRGITVQIGGGGGGLGGLLPLGALGIAKNIVASLLPRPTLGLNSKVFLGVEVGKGGGLSLLG</sequence>
<name>A0A8X6KDD6_TRICU</name>
<dbReference type="EMBL" id="BMAO01001350">
    <property type="protein sequence ID" value="GFQ72695.1"/>
    <property type="molecule type" value="Genomic_DNA"/>
</dbReference>
<dbReference type="AlphaFoldDB" id="A0A8X6KDD6"/>